<comment type="similarity">
    <text evidence="6">Belongs to the archaeal Rpo3/eukaryotic RPB3 RNA polymerase subunit family.</text>
</comment>
<dbReference type="HAMAP" id="MF_00320">
    <property type="entry name" value="RNApol_arch_Rpo3"/>
    <property type="match status" value="1"/>
</dbReference>
<dbReference type="GO" id="GO:0005736">
    <property type="term" value="C:RNA polymerase I complex"/>
    <property type="evidence" value="ECO:0007669"/>
    <property type="project" value="UniProtKB-ARBA"/>
</dbReference>
<dbReference type="STRING" id="1442371.A0A0D2HA09"/>
<keyword evidence="4" id="KW-0804">Transcription</keyword>
<dbReference type="RefSeq" id="XP_016632843.1">
    <property type="nucleotide sequence ID" value="XM_016775684.1"/>
</dbReference>
<comment type="subcellular location">
    <subcellularLocation>
        <location evidence="1">Nucleus</location>
    </subcellularLocation>
</comment>
<evidence type="ECO:0000256" key="6">
    <source>
        <dbReference type="ARBA" id="ARBA00025804"/>
    </source>
</evidence>
<evidence type="ECO:0000256" key="7">
    <source>
        <dbReference type="ARBA" id="ARBA00081520"/>
    </source>
</evidence>
<evidence type="ECO:0000256" key="4">
    <source>
        <dbReference type="ARBA" id="ARBA00023163"/>
    </source>
</evidence>
<dbReference type="GO" id="GO:0003677">
    <property type="term" value="F:DNA binding"/>
    <property type="evidence" value="ECO:0007669"/>
    <property type="project" value="InterPro"/>
</dbReference>
<dbReference type="InterPro" id="IPR001514">
    <property type="entry name" value="DNA-dir_RNA_pol_30-40kDasu_CS"/>
</dbReference>
<evidence type="ECO:0000256" key="2">
    <source>
        <dbReference type="ARBA" id="ARBA00022083"/>
    </source>
</evidence>
<dbReference type="SUPFAM" id="SSF55257">
    <property type="entry name" value="RBP11-like subunits of RNA polymerase"/>
    <property type="match status" value="1"/>
</dbReference>
<dbReference type="InterPro" id="IPR036603">
    <property type="entry name" value="RBP11-like"/>
</dbReference>
<dbReference type="OrthoDB" id="270173at2759"/>
<reference evidence="9 10" key="1">
    <citation type="submission" date="2015-01" db="EMBL/GenBank/DDBJ databases">
        <title>The Genome Sequence of Fonsecaea multimorphosa CBS 102226.</title>
        <authorList>
            <consortium name="The Broad Institute Genomics Platform"/>
            <person name="Cuomo C."/>
            <person name="de Hoog S."/>
            <person name="Gorbushina A."/>
            <person name="Stielow B."/>
            <person name="Teixiera M."/>
            <person name="Abouelleil A."/>
            <person name="Chapman S.B."/>
            <person name="Priest M."/>
            <person name="Young S.K."/>
            <person name="Wortman J."/>
            <person name="Nusbaum C."/>
            <person name="Birren B."/>
        </authorList>
    </citation>
    <scope>NUCLEOTIDE SEQUENCE [LARGE SCALE GENOMIC DNA]</scope>
    <source>
        <strain evidence="9 10">CBS 102226</strain>
    </source>
</reference>
<dbReference type="EMBL" id="KN848070">
    <property type="protein sequence ID" value="KIX98720.1"/>
    <property type="molecule type" value="Genomic_DNA"/>
</dbReference>
<keyword evidence="10" id="KW-1185">Reference proteome</keyword>
<dbReference type="GO" id="GO:0005666">
    <property type="term" value="C:RNA polymerase III complex"/>
    <property type="evidence" value="ECO:0007669"/>
    <property type="project" value="TreeGrafter"/>
</dbReference>
<dbReference type="SMART" id="SM00662">
    <property type="entry name" value="RPOLD"/>
    <property type="match status" value="1"/>
</dbReference>
<accession>A0A0D2HA09</accession>
<sequence length="373" mass="41362">MAPIQPSQDSLDRRKTVGVNAETVTNITSTDFPGHHAGEDNSWSLDRFENNLKILFHQNQKHEATFSLVGVDASVANAFRRILLAEVPTLAIEKVYIQNNTSVIADEVLAHRLGLVPLKGSLQGLERFRIFVGEHPDSGTKGTGLSDRNTAVLSLKVKCERNPNADRNATEPEEKYINSSVYSRHIEFTPTGEQAVLYAKEPIQAVSPDILIAKLRPGQEIDLVMHAHMSTGGDHAKFSPVATATYRLLPTITITKPILGADARKFQKCFPPGVIDLERVTPSDAASDEPAYHNREGDEKAVVKDPMRDTVSRECLRHEEFKGKVKLGRVQDHFIFNIESTGQFPSDVLFLKSVDVLKKKAKRLLKALDEIGK</sequence>
<dbReference type="NCBIfam" id="NF001988">
    <property type="entry name" value="PRK00783.1"/>
    <property type="match status" value="1"/>
</dbReference>
<feature type="domain" description="DNA-directed RNA polymerase RpoA/D/Rpb3-type" evidence="8">
    <location>
        <begin position="63"/>
        <end position="367"/>
    </location>
</feature>
<evidence type="ECO:0000259" key="8">
    <source>
        <dbReference type="SMART" id="SM00662"/>
    </source>
</evidence>
<dbReference type="InterPro" id="IPR022842">
    <property type="entry name" value="RNAP_Rpo3/Rpb3/RPAC1"/>
</dbReference>
<dbReference type="GO" id="GO:0003899">
    <property type="term" value="F:DNA-directed RNA polymerase activity"/>
    <property type="evidence" value="ECO:0007669"/>
    <property type="project" value="InterPro"/>
</dbReference>
<dbReference type="CDD" id="cd07032">
    <property type="entry name" value="RNAP_I_II_AC40"/>
    <property type="match status" value="1"/>
</dbReference>
<protein>
    <recommendedName>
        <fullName evidence="2">DNA-directed RNA polymerases I and III subunit RPAC1</fullName>
    </recommendedName>
    <alternativeName>
        <fullName evidence="7">DNA-directed RNA polymerases I and III 40 kDa polypeptide</fullName>
    </alternativeName>
</protein>
<dbReference type="InterPro" id="IPR033901">
    <property type="entry name" value="RNAPI/III_AC40"/>
</dbReference>
<dbReference type="FunFam" id="3.30.1360.10:FF:000005">
    <property type="entry name" value="Dna-directed rna polymerases i and iii subunit"/>
    <property type="match status" value="1"/>
</dbReference>
<dbReference type="InterPro" id="IPR050518">
    <property type="entry name" value="Rpo3/RPB3_RNA_Pol_subunit"/>
</dbReference>
<dbReference type="PANTHER" id="PTHR11800">
    <property type="entry name" value="DNA-DIRECTED RNA POLYMERASE"/>
    <property type="match status" value="1"/>
</dbReference>
<evidence type="ECO:0000256" key="5">
    <source>
        <dbReference type="ARBA" id="ARBA00023242"/>
    </source>
</evidence>
<keyword evidence="3" id="KW-0240">DNA-directed RNA polymerase</keyword>
<proteinExistence type="inferred from homology"/>
<dbReference type="AlphaFoldDB" id="A0A0D2HA09"/>
<dbReference type="Gene3D" id="2.170.120.12">
    <property type="entry name" value="DNA-directed RNA polymerase, insert domain"/>
    <property type="match status" value="1"/>
</dbReference>
<evidence type="ECO:0000313" key="9">
    <source>
        <dbReference type="EMBL" id="KIX98720.1"/>
    </source>
</evidence>
<dbReference type="SUPFAM" id="SSF56553">
    <property type="entry name" value="Insert subdomain of RNA polymerase alpha subunit"/>
    <property type="match status" value="1"/>
</dbReference>
<dbReference type="Proteomes" id="UP000053411">
    <property type="component" value="Unassembled WGS sequence"/>
</dbReference>
<organism evidence="9 10">
    <name type="scientific">Fonsecaea multimorphosa CBS 102226</name>
    <dbReference type="NCBI Taxonomy" id="1442371"/>
    <lineage>
        <taxon>Eukaryota</taxon>
        <taxon>Fungi</taxon>
        <taxon>Dikarya</taxon>
        <taxon>Ascomycota</taxon>
        <taxon>Pezizomycotina</taxon>
        <taxon>Eurotiomycetes</taxon>
        <taxon>Chaetothyriomycetidae</taxon>
        <taxon>Chaetothyriales</taxon>
        <taxon>Herpotrichiellaceae</taxon>
        <taxon>Fonsecaea</taxon>
    </lineage>
</organism>
<gene>
    <name evidence="9" type="ORF">Z520_05181</name>
</gene>
<dbReference type="InterPro" id="IPR011263">
    <property type="entry name" value="DNA-dir_RNA_pol_RpoA/D/Rpb3"/>
</dbReference>
<dbReference type="GO" id="GO:0046983">
    <property type="term" value="F:protein dimerization activity"/>
    <property type="evidence" value="ECO:0007669"/>
    <property type="project" value="InterPro"/>
</dbReference>
<dbReference type="Pfam" id="PF01193">
    <property type="entry name" value="RNA_pol_L"/>
    <property type="match status" value="1"/>
</dbReference>
<dbReference type="GO" id="GO:0006383">
    <property type="term" value="P:transcription by RNA polymerase III"/>
    <property type="evidence" value="ECO:0007669"/>
    <property type="project" value="UniProtKB-ARBA"/>
</dbReference>
<dbReference type="Pfam" id="PF01000">
    <property type="entry name" value="RNA_pol_A_bac"/>
    <property type="match status" value="1"/>
</dbReference>
<dbReference type="InterPro" id="IPR011262">
    <property type="entry name" value="DNA-dir_RNA_pol_insert"/>
</dbReference>
<dbReference type="VEuPathDB" id="FungiDB:Z520_05181"/>
<evidence type="ECO:0000256" key="1">
    <source>
        <dbReference type="ARBA" id="ARBA00004123"/>
    </source>
</evidence>
<dbReference type="PANTHER" id="PTHR11800:SF13">
    <property type="entry name" value="DNA-DIRECTED RNA POLYMERASES I AND III SUBUNIT RPAC1"/>
    <property type="match status" value="1"/>
</dbReference>
<name>A0A0D2HA09_9EURO</name>
<dbReference type="GeneID" id="27710927"/>
<dbReference type="PROSITE" id="PS00446">
    <property type="entry name" value="RNA_POL_D_30KD"/>
    <property type="match status" value="1"/>
</dbReference>
<evidence type="ECO:0000256" key="3">
    <source>
        <dbReference type="ARBA" id="ARBA00022478"/>
    </source>
</evidence>
<dbReference type="Gene3D" id="3.30.1360.10">
    <property type="entry name" value="RNA polymerase, RBP11-like subunit"/>
    <property type="match status" value="1"/>
</dbReference>
<dbReference type="GO" id="GO:0006362">
    <property type="term" value="P:transcription elongation by RNA polymerase I"/>
    <property type="evidence" value="ECO:0007669"/>
    <property type="project" value="UniProtKB-ARBA"/>
</dbReference>
<dbReference type="FunFam" id="2.170.120.12:FF:000003">
    <property type="entry name" value="Dna-directed rna polymerases i and iii subunit"/>
    <property type="match status" value="1"/>
</dbReference>
<evidence type="ECO:0000313" key="10">
    <source>
        <dbReference type="Proteomes" id="UP000053411"/>
    </source>
</evidence>
<dbReference type="InterPro" id="IPR036643">
    <property type="entry name" value="RNApol_insert_sf"/>
</dbReference>
<keyword evidence="5" id="KW-0539">Nucleus</keyword>